<evidence type="ECO:0000313" key="14">
    <source>
        <dbReference type="EMBL" id="KAK3233293.1"/>
    </source>
</evidence>
<keyword evidence="9" id="KW-0406">Ion transport</keyword>
<dbReference type="GO" id="GO:0034702">
    <property type="term" value="C:monoatomic ion channel complex"/>
    <property type="evidence" value="ECO:0007669"/>
    <property type="project" value="UniProtKB-KW"/>
</dbReference>
<dbReference type="PRINTS" id="PR01463">
    <property type="entry name" value="EAGCHANLFMLY"/>
</dbReference>
<feature type="transmembrane region" description="Helical" evidence="12">
    <location>
        <begin position="227"/>
        <end position="246"/>
    </location>
</feature>
<dbReference type="InterPro" id="IPR014710">
    <property type="entry name" value="RmlC-like_jellyroll"/>
</dbReference>
<keyword evidence="15" id="KW-1185">Reference proteome</keyword>
<feature type="transmembrane region" description="Helical" evidence="12">
    <location>
        <begin position="12"/>
        <end position="31"/>
    </location>
</feature>
<evidence type="ECO:0000256" key="4">
    <source>
        <dbReference type="ARBA" id="ARBA00022692"/>
    </source>
</evidence>
<dbReference type="InterPro" id="IPR000595">
    <property type="entry name" value="cNMP-bd_dom"/>
</dbReference>
<dbReference type="GO" id="GO:0042391">
    <property type="term" value="P:regulation of membrane potential"/>
    <property type="evidence" value="ECO:0007669"/>
    <property type="project" value="TreeGrafter"/>
</dbReference>
<dbReference type="InterPro" id="IPR050818">
    <property type="entry name" value="KCNH_animal-type"/>
</dbReference>
<feature type="transmembrane region" description="Helical" evidence="12">
    <location>
        <begin position="43"/>
        <end position="60"/>
    </location>
</feature>
<dbReference type="InterPro" id="IPR018490">
    <property type="entry name" value="cNMP-bd_dom_sf"/>
</dbReference>
<evidence type="ECO:0000259" key="13">
    <source>
        <dbReference type="PROSITE" id="PS50042"/>
    </source>
</evidence>
<evidence type="ECO:0000313" key="15">
    <source>
        <dbReference type="Proteomes" id="UP001190700"/>
    </source>
</evidence>
<proteinExistence type="predicted"/>
<dbReference type="FunFam" id="1.10.287.70:FF:000123">
    <property type="entry name" value="Potassium channel KAT3"/>
    <property type="match status" value="1"/>
</dbReference>
<dbReference type="Pfam" id="PF00520">
    <property type="entry name" value="Ion_trans"/>
    <property type="match status" value="1"/>
</dbReference>
<keyword evidence="5" id="KW-0631">Potassium channel</keyword>
<evidence type="ECO:0000256" key="3">
    <source>
        <dbReference type="ARBA" id="ARBA00022538"/>
    </source>
</evidence>
<evidence type="ECO:0000256" key="5">
    <source>
        <dbReference type="ARBA" id="ARBA00022826"/>
    </source>
</evidence>
<keyword evidence="11" id="KW-0407">Ion channel</keyword>
<dbReference type="Gene3D" id="1.10.287.70">
    <property type="match status" value="1"/>
</dbReference>
<evidence type="ECO:0000256" key="1">
    <source>
        <dbReference type="ARBA" id="ARBA00004141"/>
    </source>
</evidence>
<keyword evidence="3" id="KW-0633">Potassium transport</keyword>
<keyword evidence="4 12" id="KW-0812">Transmembrane</keyword>
<dbReference type="InterPro" id="IPR003938">
    <property type="entry name" value="K_chnl_volt-dep_EAG/ELK/ERG"/>
</dbReference>
<accession>A0AAE0BB00</accession>
<evidence type="ECO:0000256" key="12">
    <source>
        <dbReference type="SAM" id="Phobius"/>
    </source>
</evidence>
<dbReference type="CDD" id="cd00038">
    <property type="entry name" value="CAP_ED"/>
    <property type="match status" value="1"/>
</dbReference>
<keyword evidence="7" id="KW-0630">Potassium</keyword>
<evidence type="ECO:0000256" key="11">
    <source>
        <dbReference type="ARBA" id="ARBA00023303"/>
    </source>
</evidence>
<dbReference type="Gene3D" id="2.60.120.10">
    <property type="entry name" value="Jelly Rolls"/>
    <property type="match status" value="1"/>
</dbReference>
<dbReference type="Proteomes" id="UP001190700">
    <property type="component" value="Unassembled WGS sequence"/>
</dbReference>
<evidence type="ECO:0000256" key="7">
    <source>
        <dbReference type="ARBA" id="ARBA00022958"/>
    </source>
</evidence>
<feature type="transmembrane region" description="Helical" evidence="12">
    <location>
        <begin position="72"/>
        <end position="91"/>
    </location>
</feature>
<name>A0AAE0BB00_9CHLO</name>
<dbReference type="GO" id="GO:0005249">
    <property type="term" value="F:voltage-gated potassium channel activity"/>
    <property type="evidence" value="ECO:0007669"/>
    <property type="project" value="InterPro"/>
</dbReference>
<comment type="subcellular location">
    <subcellularLocation>
        <location evidence="1">Membrane</location>
        <topology evidence="1">Multi-pass membrane protein</topology>
    </subcellularLocation>
</comment>
<protein>
    <recommendedName>
        <fullName evidence="13">Cyclic nucleotide-binding domain-containing protein</fullName>
    </recommendedName>
</protein>
<dbReference type="PANTHER" id="PTHR10217">
    <property type="entry name" value="VOLTAGE AND LIGAND GATED POTASSIUM CHANNEL"/>
    <property type="match status" value="1"/>
</dbReference>
<evidence type="ECO:0000256" key="8">
    <source>
        <dbReference type="ARBA" id="ARBA00022989"/>
    </source>
</evidence>
<dbReference type="InterPro" id="IPR005821">
    <property type="entry name" value="Ion_trans_dom"/>
</dbReference>
<dbReference type="GO" id="GO:0005886">
    <property type="term" value="C:plasma membrane"/>
    <property type="evidence" value="ECO:0007669"/>
    <property type="project" value="TreeGrafter"/>
</dbReference>
<evidence type="ECO:0000256" key="10">
    <source>
        <dbReference type="ARBA" id="ARBA00023136"/>
    </source>
</evidence>
<organism evidence="14 15">
    <name type="scientific">Cymbomonas tetramitiformis</name>
    <dbReference type="NCBI Taxonomy" id="36881"/>
    <lineage>
        <taxon>Eukaryota</taxon>
        <taxon>Viridiplantae</taxon>
        <taxon>Chlorophyta</taxon>
        <taxon>Pyramimonadophyceae</taxon>
        <taxon>Pyramimonadales</taxon>
        <taxon>Pyramimonadaceae</taxon>
        <taxon>Cymbomonas</taxon>
    </lineage>
</organism>
<feature type="transmembrane region" description="Helical" evidence="12">
    <location>
        <begin position="185"/>
        <end position="206"/>
    </location>
</feature>
<dbReference type="AlphaFoldDB" id="A0AAE0BB00"/>
<feature type="transmembrane region" description="Helical" evidence="12">
    <location>
        <begin position="258"/>
        <end position="286"/>
    </location>
</feature>
<dbReference type="SMART" id="SM00100">
    <property type="entry name" value="cNMP"/>
    <property type="match status" value="1"/>
</dbReference>
<gene>
    <name evidence="14" type="ORF">CYMTET_56404</name>
</gene>
<keyword evidence="10 12" id="KW-0472">Membrane</keyword>
<dbReference type="PANTHER" id="PTHR10217:SF435">
    <property type="entry name" value="POTASSIUM VOLTAGE-GATED CHANNEL PROTEIN EAG"/>
    <property type="match status" value="1"/>
</dbReference>
<evidence type="ECO:0000256" key="6">
    <source>
        <dbReference type="ARBA" id="ARBA00022882"/>
    </source>
</evidence>
<keyword evidence="8 12" id="KW-1133">Transmembrane helix</keyword>
<dbReference type="SUPFAM" id="SSF51206">
    <property type="entry name" value="cAMP-binding domain-like"/>
    <property type="match status" value="1"/>
</dbReference>
<comment type="caution">
    <text evidence="14">The sequence shown here is derived from an EMBL/GenBank/DDBJ whole genome shotgun (WGS) entry which is preliminary data.</text>
</comment>
<dbReference type="Gene3D" id="1.10.287.630">
    <property type="entry name" value="Helix hairpin bin"/>
    <property type="match status" value="1"/>
</dbReference>
<evidence type="ECO:0000256" key="2">
    <source>
        <dbReference type="ARBA" id="ARBA00022448"/>
    </source>
</evidence>
<feature type="domain" description="Cyclic nucleotide-binding" evidence="13">
    <location>
        <begin position="363"/>
        <end position="466"/>
    </location>
</feature>
<evidence type="ECO:0000256" key="9">
    <source>
        <dbReference type="ARBA" id="ARBA00023065"/>
    </source>
</evidence>
<dbReference type="EMBL" id="LGRX02035757">
    <property type="protein sequence ID" value="KAK3233293.1"/>
    <property type="molecule type" value="Genomic_DNA"/>
</dbReference>
<keyword evidence="6" id="KW-0851">Voltage-gated channel</keyword>
<sequence>MAQPRKTKTLLQSMFFVTYNHLNAPTYYWLFDPHSEFFHRWDIVTIVLLTFTALVTPYEVSFCKTRYDALFYINRIVDVCFTIDILFNFFLPFKTAKGTYETSNFVVAKQYFTTWFLIDLVSIIPLETIVPHLGFSGQTGNLKLVRIIRLLKMAKLLRVLRAGRMLQRAEAALEVDYATMELVKFIVFVFLNAHWLACLWHMVPVMEDKEENWITSYSFLDESDGNFAKYLCSFYWAVATLSTLGYGDVVPTTHVERMFAIVATVMGASIYSYIIGTCCGLVAGMGEHQQAFYKKMDVLNHFMSDKGLSPQLQERLRDYFRFRHSSTHGNPDADSRLLLDMSPALRAEVTTFTHSVWINKVQMWKDCTEEFRMRIAIALNPQHFSAEEYLIESGSWNTTLFVVERGIVATAGRLCLAGAAFGTDMLEEPRQRTYCAFSLSNVVVLGLERDKMMEIIVDFPEVRIKMRKAAIISIAREHIIAYSKAVLYSVNK</sequence>
<reference evidence="14 15" key="1">
    <citation type="journal article" date="2015" name="Genome Biol. Evol.">
        <title>Comparative Genomics of a Bacterivorous Green Alga Reveals Evolutionary Causalities and Consequences of Phago-Mixotrophic Mode of Nutrition.</title>
        <authorList>
            <person name="Burns J.A."/>
            <person name="Paasch A."/>
            <person name="Narechania A."/>
            <person name="Kim E."/>
        </authorList>
    </citation>
    <scope>NUCLEOTIDE SEQUENCE [LARGE SCALE GENOMIC DNA]</scope>
    <source>
        <strain evidence="14 15">PLY_AMNH</strain>
    </source>
</reference>
<keyword evidence="2" id="KW-0813">Transport</keyword>
<dbReference type="PROSITE" id="PS50042">
    <property type="entry name" value="CNMP_BINDING_3"/>
    <property type="match status" value="1"/>
</dbReference>
<dbReference type="SUPFAM" id="SSF81324">
    <property type="entry name" value="Voltage-gated potassium channels"/>
    <property type="match status" value="1"/>
</dbReference>